<name>A0A0G1JBJ6_9BACT</name>
<dbReference type="EMBL" id="LCHU01000008">
    <property type="protein sequence ID" value="KKT41387.1"/>
    <property type="molecule type" value="Genomic_DNA"/>
</dbReference>
<comment type="caution">
    <text evidence="1">The sequence shown here is derived from an EMBL/GenBank/DDBJ whole genome shotgun (WGS) entry which is preliminary data.</text>
</comment>
<gene>
    <name evidence="1" type="ORF">UW30_C0008G0006</name>
</gene>
<reference evidence="1 2" key="1">
    <citation type="journal article" date="2015" name="Nature">
        <title>rRNA introns, odd ribosomes, and small enigmatic genomes across a large radiation of phyla.</title>
        <authorList>
            <person name="Brown C.T."/>
            <person name="Hug L.A."/>
            <person name="Thomas B.C."/>
            <person name="Sharon I."/>
            <person name="Castelle C.J."/>
            <person name="Singh A."/>
            <person name="Wilkins M.J."/>
            <person name="Williams K.H."/>
            <person name="Banfield J.F."/>
        </authorList>
    </citation>
    <scope>NUCLEOTIDE SEQUENCE [LARGE SCALE GENOMIC DNA]</scope>
</reference>
<proteinExistence type="predicted"/>
<dbReference type="AlphaFoldDB" id="A0A0G1JBJ6"/>
<evidence type="ECO:0000313" key="2">
    <source>
        <dbReference type="Proteomes" id="UP000034736"/>
    </source>
</evidence>
<protein>
    <submittedName>
        <fullName evidence="1">Uncharacterized protein</fullName>
    </submittedName>
</protein>
<evidence type="ECO:0000313" key="1">
    <source>
        <dbReference type="EMBL" id="KKT41387.1"/>
    </source>
</evidence>
<sequence>MAKTPKKTKKVKVTRKMARKAVQELTENEKKRKWLIMEKKINIALEKLRKLKIDPVPAGKT</sequence>
<accession>A0A0G1JBJ6</accession>
<organism evidence="1 2">
    <name type="scientific">Candidatus Giovannonibacteria bacterium GW2011_GWA2_44_13b</name>
    <dbReference type="NCBI Taxonomy" id="1618647"/>
    <lineage>
        <taxon>Bacteria</taxon>
        <taxon>Candidatus Giovannoniibacteriota</taxon>
    </lineage>
</organism>
<dbReference type="Proteomes" id="UP000034736">
    <property type="component" value="Unassembled WGS sequence"/>
</dbReference>